<dbReference type="PANTHER" id="PTHR11496:SF83">
    <property type="entry name" value="HYDROXYACID-OXOACID TRANSHYDROGENASE, MITOCHONDRIAL"/>
    <property type="match status" value="1"/>
</dbReference>
<comment type="caution">
    <text evidence="4">The sequence shown here is derived from an EMBL/GenBank/DDBJ whole genome shotgun (WGS) entry which is preliminary data.</text>
</comment>
<dbReference type="GO" id="GO:0004022">
    <property type="term" value="F:alcohol dehydrogenase (NAD+) activity"/>
    <property type="evidence" value="ECO:0007669"/>
    <property type="project" value="TreeGrafter"/>
</dbReference>
<keyword evidence="1" id="KW-0560">Oxidoreductase</keyword>
<dbReference type="GO" id="GO:0046872">
    <property type="term" value="F:metal ion binding"/>
    <property type="evidence" value="ECO:0007669"/>
    <property type="project" value="InterPro"/>
</dbReference>
<dbReference type="Gene3D" id="1.20.1090.10">
    <property type="entry name" value="Dehydroquinate synthase-like - alpha domain"/>
    <property type="match status" value="1"/>
</dbReference>
<evidence type="ECO:0000313" key="4">
    <source>
        <dbReference type="EMBL" id="MTT31800.1"/>
    </source>
</evidence>
<dbReference type="Proteomes" id="UP000440978">
    <property type="component" value="Unassembled WGS sequence"/>
</dbReference>
<feature type="domain" description="Alcohol dehydrogenase iron-type/glycerol dehydrogenase GldA" evidence="2">
    <location>
        <begin position="8"/>
        <end position="175"/>
    </location>
</feature>
<gene>
    <name evidence="4" type="ORF">GMB86_07225</name>
</gene>
<dbReference type="Gene3D" id="3.40.50.1970">
    <property type="match status" value="1"/>
</dbReference>
<reference evidence="4 5" key="1">
    <citation type="submission" date="2019-11" db="EMBL/GenBank/DDBJ databases">
        <title>Terrilactibacillus tamarindus sp. nov. BCM23-1 isolated from bark of Tamarindus indica.</title>
        <authorList>
            <person name="Kingkaew E."/>
            <person name="Tanasupawat S."/>
        </authorList>
    </citation>
    <scope>NUCLEOTIDE SEQUENCE [LARGE SCALE GENOMIC DNA]</scope>
    <source>
        <strain evidence="4 5">BCM23-1</strain>
    </source>
</reference>
<dbReference type="CDD" id="cd08196">
    <property type="entry name" value="Fe-ADH-like"/>
    <property type="match status" value="1"/>
</dbReference>
<evidence type="ECO:0000259" key="2">
    <source>
        <dbReference type="Pfam" id="PF00465"/>
    </source>
</evidence>
<sequence>MMWNYSQPVDIRFGNGRIKELGMIAKELGKENGIIVCGHHFKDSALVKTMIEQSNGLINHVYGDVMPNPSVKNVMECSDVIKQYNCDFVIALGGGSSMDCAKAAATICLTEDDITTYHGTGLPLPKEHLPLIAVPTTAGTGSEVTCVSVLTNYETGYKGPINSDNFYPAIALIDPELTITMSPRVTACVGIDTLAHALEGYWSKGHQPICDALAIHAAQLVFNYLYTAYKDPENIEAREKMCEASLIAGLSFTLPKTAASHACSFPLTNLYDIPHGEACGITLDYFARMNEEAENGRLTDFARKVGFHSVDEMADRIYQLKKDMNLTVDLKKYQLTEDQIHQLVKLSRHPNLYNNPVAVTDEMLYVMYQSLAGNDTKEKALIK</sequence>
<dbReference type="InterPro" id="IPR001670">
    <property type="entry name" value="ADH_Fe/GldA"/>
</dbReference>
<dbReference type="EMBL" id="WNHB01000009">
    <property type="protein sequence ID" value="MTT31800.1"/>
    <property type="molecule type" value="Genomic_DNA"/>
</dbReference>
<proteinExistence type="predicted"/>
<keyword evidence="5" id="KW-1185">Reference proteome</keyword>
<dbReference type="InterPro" id="IPR039697">
    <property type="entry name" value="Alcohol_dehydrogenase_Fe"/>
</dbReference>
<accession>A0A6N8CQ74</accession>
<feature type="domain" description="Fe-containing alcohol dehydrogenase-like C-terminal" evidence="3">
    <location>
        <begin position="186"/>
        <end position="369"/>
    </location>
</feature>
<organism evidence="4 5">
    <name type="scientific">Terrilactibacillus tamarindi</name>
    <dbReference type="NCBI Taxonomy" id="2599694"/>
    <lineage>
        <taxon>Bacteria</taxon>
        <taxon>Bacillati</taxon>
        <taxon>Bacillota</taxon>
        <taxon>Bacilli</taxon>
        <taxon>Bacillales</taxon>
        <taxon>Bacillaceae</taxon>
        <taxon>Terrilactibacillus</taxon>
    </lineage>
</organism>
<dbReference type="InterPro" id="IPR056798">
    <property type="entry name" value="ADH_Fe_C"/>
</dbReference>
<evidence type="ECO:0000259" key="3">
    <source>
        <dbReference type="Pfam" id="PF25137"/>
    </source>
</evidence>
<dbReference type="PANTHER" id="PTHR11496">
    <property type="entry name" value="ALCOHOL DEHYDROGENASE"/>
    <property type="match status" value="1"/>
</dbReference>
<dbReference type="AlphaFoldDB" id="A0A6N8CQ74"/>
<evidence type="ECO:0000313" key="5">
    <source>
        <dbReference type="Proteomes" id="UP000440978"/>
    </source>
</evidence>
<evidence type="ECO:0000256" key="1">
    <source>
        <dbReference type="ARBA" id="ARBA00023002"/>
    </source>
</evidence>
<dbReference type="SUPFAM" id="SSF56796">
    <property type="entry name" value="Dehydroquinate synthase-like"/>
    <property type="match status" value="1"/>
</dbReference>
<name>A0A6N8CQ74_9BACI</name>
<dbReference type="Pfam" id="PF25137">
    <property type="entry name" value="ADH_Fe_C"/>
    <property type="match status" value="1"/>
</dbReference>
<dbReference type="Pfam" id="PF00465">
    <property type="entry name" value="Fe-ADH"/>
    <property type="match status" value="1"/>
</dbReference>
<protein>
    <submittedName>
        <fullName evidence="4">Iron-containing alcohol dehydrogenase</fullName>
    </submittedName>
</protein>
<dbReference type="FunFam" id="3.40.50.1970:FF:000003">
    <property type="entry name" value="Alcohol dehydrogenase, iron-containing"/>
    <property type="match status" value="1"/>
</dbReference>